<name>A0A127A2P8_9MICC</name>
<evidence type="ECO:0000313" key="3">
    <source>
        <dbReference type="Proteomes" id="UP000070134"/>
    </source>
</evidence>
<dbReference type="RefSeq" id="WP_066498977.1">
    <property type="nucleotide sequence ID" value="NZ_BJMO01000005.1"/>
</dbReference>
<gene>
    <name evidence="2" type="ORF">SA2016_2721</name>
</gene>
<sequence length="120" mass="12977">MSFFLVFVAIVLAGGLAWFAVDVGRASSGRRPGAQGNGATAPAPRGLEEPPTGLPPVYLPEHPNPEDVDAVRFALAFRGYRMDQVDEVLARLRDRIGVQAALIHALTEQLKSAREPRDDD</sequence>
<dbReference type="InterPro" id="IPR019933">
    <property type="entry name" value="DivIVA_domain"/>
</dbReference>
<dbReference type="STRING" id="37927.SA2016_2721"/>
<accession>A0A127A2P8</accession>
<dbReference type="AlphaFoldDB" id="A0A127A2P8"/>
<dbReference type="Gene3D" id="6.10.250.660">
    <property type="match status" value="1"/>
</dbReference>
<dbReference type="EMBL" id="CP014518">
    <property type="protein sequence ID" value="AMM33386.1"/>
    <property type="molecule type" value="Genomic_DNA"/>
</dbReference>
<dbReference type="OrthoDB" id="3404379at2"/>
<evidence type="ECO:0000256" key="1">
    <source>
        <dbReference type="SAM" id="MobiDB-lite"/>
    </source>
</evidence>
<reference evidence="2 3" key="1">
    <citation type="submission" date="2016-02" db="EMBL/GenBank/DDBJ databases">
        <title>Complete genome of Sinomonas atrocyanea KCTC 3377.</title>
        <authorList>
            <person name="Kim K.M."/>
        </authorList>
    </citation>
    <scope>NUCLEOTIDE SEQUENCE [LARGE SCALE GENOMIC DNA]</scope>
    <source>
        <strain evidence="2 3">KCTC 3377</strain>
    </source>
</reference>
<protein>
    <submittedName>
        <fullName evidence="2">DivIVA domain protein</fullName>
    </submittedName>
</protein>
<organism evidence="2 3">
    <name type="scientific">Sinomonas atrocyanea</name>
    <dbReference type="NCBI Taxonomy" id="37927"/>
    <lineage>
        <taxon>Bacteria</taxon>
        <taxon>Bacillati</taxon>
        <taxon>Actinomycetota</taxon>
        <taxon>Actinomycetes</taxon>
        <taxon>Micrococcales</taxon>
        <taxon>Micrococcaceae</taxon>
        <taxon>Sinomonas</taxon>
    </lineage>
</organism>
<proteinExistence type="predicted"/>
<dbReference type="KEGG" id="satk:SA2016_2721"/>
<dbReference type="NCBIfam" id="TIGR03544">
    <property type="entry name" value="DivI1A_domain"/>
    <property type="match status" value="1"/>
</dbReference>
<keyword evidence="3" id="KW-1185">Reference proteome</keyword>
<evidence type="ECO:0000313" key="2">
    <source>
        <dbReference type="EMBL" id="AMM33386.1"/>
    </source>
</evidence>
<dbReference type="Proteomes" id="UP000070134">
    <property type="component" value="Chromosome"/>
</dbReference>
<feature type="region of interest" description="Disordered" evidence="1">
    <location>
        <begin position="27"/>
        <end position="61"/>
    </location>
</feature>